<keyword evidence="3" id="KW-1185">Reference proteome</keyword>
<protein>
    <submittedName>
        <fullName evidence="2">Uncharacterized protein</fullName>
    </submittedName>
</protein>
<evidence type="ECO:0000313" key="2">
    <source>
        <dbReference type="EMBL" id="GAQ92484.1"/>
    </source>
</evidence>
<dbReference type="EMBL" id="DF237974">
    <property type="protein sequence ID" value="GAQ92484.1"/>
    <property type="molecule type" value="Genomic_DNA"/>
</dbReference>
<feature type="region of interest" description="Disordered" evidence="1">
    <location>
        <begin position="82"/>
        <end position="106"/>
    </location>
</feature>
<dbReference type="Proteomes" id="UP000054558">
    <property type="component" value="Unassembled WGS sequence"/>
</dbReference>
<evidence type="ECO:0000313" key="3">
    <source>
        <dbReference type="Proteomes" id="UP000054558"/>
    </source>
</evidence>
<sequence length="106" mass="11333">MFTPSGKRDSVRQGLPERARAKLDFRCTVLESLLKRQAQSHKASAGLTRCCGLVPTAASHSTSPVAQATAARQSHIMCAQDQQPYPSACDQTRSRQGGETGYSAAP</sequence>
<evidence type="ECO:0000256" key="1">
    <source>
        <dbReference type="SAM" id="MobiDB-lite"/>
    </source>
</evidence>
<organism evidence="2 3">
    <name type="scientific">Klebsormidium nitens</name>
    <name type="common">Green alga</name>
    <name type="synonym">Ulothrix nitens</name>
    <dbReference type="NCBI Taxonomy" id="105231"/>
    <lineage>
        <taxon>Eukaryota</taxon>
        <taxon>Viridiplantae</taxon>
        <taxon>Streptophyta</taxon>
        <taxon>Klebsormidiophyceae</taxon>
        <taxon>Klebsormidiales</taxon>
        <taxon>Klebsormidiaceae</taxon>
        <taxon>Klebsormidium</taxon>
    </lineage>
</organism>
<proteinExistence type="predicted"/>
<feature type="compositionally biased region" description="Polar residues" evidence="1">
    <location>
        <begin position="82"/>
        <end position="97"/>
    </location>
</feature>
<gene>
    <name evidence="2" type="ORF">KFL_010250040</name>
</gene>
<accession>A0A1Y1IP20</accession>
<reference evidence="2 3" key="1">
    <citation type="journal article" date="2014" name="Nat. Commun.">
        <title>Klebsormidium flaccidum genome reveals primary factors for plant terrestrial adaptation.</title>
        <authorList>
            <person name="Hori K."/>
            <person name="Maruyama F."/>
            <person name="Fujisawa T."/>
            <person name="Togashi T."/>
            <person name="Yamamoto N."/>
            <person name="Seo M."/>
            <person name="Sato S."/>
            <person name="Yamada T."/>
            <person name="Mori H."/>
            <person name="Tajima N."/>
            <person name="Moriyama T."/>
            <person name="Ikeuchi M."/>
            <person name="Watanabe M."/>
            <person name="Wada H."/>
            <person name="Kobayashi K."/>
            <person name="Saito M."/>
            <person name="Masuda T."/>
            <person name="Sasaki-Sekimoto Y."/>
            <person name="Mashiguchi K."/>
            <person name="Awai K."/>
            <person name="Shimojima M."/>
            <person name="Masuda S."/>
            <person name="Iwai M."/>
            <person name="Nobusawa T."/>
            <person name="Narise T."/>
            <person name="Kondo S."/>
            <person name="Saito H."/>
            <person name="Sato R."/>
            <person name="Murakawa M."/>
            <person name="Ihara Y."/>
            <person name="Oshima-Yamada Y."/>
            <person name="Ohtaka K."/>
            <person name="Satoh M."/>
            <person name="Sonobe K."/>
            <person name="Ishii M."/>
            <person name="Ohtani R."/>
            <person name="Kanamori-Sato M."/>
            <person name="Honoki R."/>
            <person name="Miyazaki D."/>
            <person name="Mochizuki H."/>
            <person name="Umetsu J."/>
            <person name="Higashi K."/>
            <person name="Shibata D."/>
            <person name="Kamiya Y."/>
            <person name="Sato N."/>
            <person name="Nakamura Y."/>
            <person name="Tabata S."/>
            <person name="Ida S."/>
            <person name="Kurokawa K."/>
            <person name="Ohta H."/>
        </authorList>
    </citation>
    <scope>NUCLEOTIDE SEQUENCE [LARGE SCALE GENOMIC DNA]</scope>
    <source>
        <strain evidence="2 3">NIES-2285</strain>
    </source>
</reference>
<name>A0A1Y1IP20_KLENI</name>
<dbReference type="AlphaFoldDB" id="A0A1Y1IP20"/>